<evidence type="ECO:0000256" key="7">
    <source>
        <dbReference type="ARBA" id="ARBA00022692"/>
    </source>
</evidence>
<evidence type="ECO:0000256" key="6">
    <source>
        <dbReference type="ARBA" id="ARBA00022475"/>
    </source>
</evidence>
<dbReference type="PRINTS" id="PR01035">
    <property type="entry name" value="TCRTETA"/>
</dbReference>
<evidence type="ECO:0000313" key="13">
    <source>
        <dbReference type="Proteomes" id="UP001596107"/>
    </source>
</evidence>
<evidence type="ECO:0000256" key="4">
    <source>
        <dbReference type="ARBA" id="ARBA00007520"/>
    </source>
</evidence>
<evidence type="ECO:0000313" key="12">
    <source>
        <dbReference type="EMBL" id="MFC5585883.1"/>
    </source>
</evidence>
<evidence type="ECO:0000256" key="9">
    <source>
        <dbReference type="ARBA" id="ARBA00023136"/>
    </source>
</evidence>
<evidence type="ECO:0000256" key="5">
    <source>
        <dbReference type="ARBA" id="ARBA00022448"/>
    </source>
</evidence>
<dbReference type="RefSeq" id="WP_223020865.1">
    <property type="nucleotide sequence ID" value="NZ_CP078143.1"/>
</dbReference>
<feature type="transmembrane region" description="Helical" evidence="10">
    <location>
        <begin position="214"/>
        <end position="238"/>
    </location>
</feature>
<dbReference type="InterPro" id="IPR011701">
    <property type="entry name" value="MFS"/>
</dbReference>
<dbReference type="InterPro" id="IPR004812">
    <property type="entry name" value="Efflux_drug-R_Bcr/CmlA"/>
</dbReference>
<comment type="caution">
    <text evidence="10">Lacks conserved residue(s) required for the propagation of feature annotation.</text>
</comment>
<comment type="caution">
    <text evidence="12">The sequence shown here is derived from an EMBL/GenBank/DDBJ whole genome shotgun (WGS) entry which is preliminary data.</text>
</comment>
<feature type="transmembrane region" description="Helical" evidence="10">
    <location>
        <begin position="250"/>
        <end position="269"/>
    </location>
</feature>
<protein>
    <recommendedName>
        <fullName evidence="10">Bcr/CflA family efflux transporter</fullName>
    </recommendedName>
</protein>
<feature type="transmembrane region" description="Helical" evidence="10">
    <location>
        <begin position="374"/>
        <end position="396"/>
    </location>
</feature>
<keyword evidence="13" id="KW-1185">Reference proteome</keyword>
<dbReference type="PANTHER" id="PTHR43124">
    <property type="entry name" value="PURINE EFFLUX PUMP PBUE"/>
    <property type="match status" value="1"/>
</dbReference>
<feature type="transmembrane region" description="Helical" evidence="10">
    <location>
        <begin position="12"/>
        <end position="36"/>
    </location>
</feature>
<dbReference type="NCBIfam" id="TIGR00710">
    <property type="entry name" value="efflux_Bcr_CflA"/>
    <property type="match status" value="1"/>
</dbReference>
<dbReference type="PROSITE" id="PS00216">
    <property type="entry name" value="SUGAR_TRANSPORT_1"/>
    <property type="match status" value="1"/>
</dbReference>
<evidence type="ECO:0000256" key="2">
    <source>
        <dbReference type="ARBA" id="ARBA00004651"/>
    </source>
</evidence>
<dbReference type="InterPro" id="IPR005829">
    <property type="entry name" value="Sugar_transporter_CS"/>
</dbReference>
<keyword evidence="5 10" id="KW-0813">Transport</keyword>
<dbReference type="InterPro" id="IPR036259">
    <property type="entry name" value="MFS_trans_sf"/>
</dbReference>
<feature type="transmembrane region" description="Helical" evidence="10">
    <location>
        <begin position="167"/>
        <end position="187"/>
    </location>
</feature>
<reference evidence="13" key="1">
    <citation type="journal article" date="2019" name="Int. J. Syst. Evol. Microbiol.">
        <title>The Global Catalogue of Microorganisms (GCM) 10K type strain sequencing project: providing services to taxonomists for standard genome sequencing and annotation.</title>
        <authorList>
            <consortium name="The Broad Institute Genomics Platform"/>
            <consortium name="The Broad Institute Genome Sequencing Center for Infectious Disease"/>
            <person name="Wu L."/>
            <person name="Ma J."/>
        </authorList>
    </citation>
    <scope>NUCLEOTIDE SEQUENCE [LARGE SCALE GENOMIC DNA]</scope>
    <source>
        <strain evidence="13">JCM 3366</strain>
    </source>
</reference>
<feature type="domain" description="Major facilitator superfamily (MFS) profile" evidence="11">
    <location>
        <begin position="14"/>
        <end position="400"/>
    </location>
</feature>
<keyword evidence="8 10" id="KW-1133">Transmembrane helix</keyword>
<feature type="transmembrane region" description="Helical" evidence="10">
    <location>
        <begin position="137"/>
        <end position="155"/>
    </location>
</feature>
<comment type="similarity">
    <text evidence="3 10">Belongs to the major facilitator superfamily. Bcr/CmlA family.</text>
</comment>
<keyword evidence="7 10" id="KW-0812">Transmembrane</keyword>
<dbReference type="PANTHER" id="PTHR43124:SF3">
    <property type="entry name" value="CHLORAMPHENICOL EFFLUX PUMP RV0191"/>
    <property type="match status" value="1"/>
</dbReference>
<evidence type="ECO:0000256" key="10">
    <source>
        <dbReference type="RuleBase" id="RU365088"/>
    </source>
</evidence>
<dbReference type="Pfam" id="PF07690">
    <property type="entry name" value="MFS_1"/>
    <property type="match status" value="1"/>
</dbReference>
<dbReference type="EMBL" id="JBHSNB010000002">
    <property type="protein sequence ID" value="MFC5585883.1"/>
    <property type="molecule type" value="Genomic_DNA"/>
</dbReference>
<evidence type="ECO:0000256" key="1">
    <source>
        <dbReference type="ARBA" id="ARBA00003279"/>
    </source>
</evidence>
<dbReference type="InterPro" id="IPR020846">
    <property type="entry name" value="MFS_dom"/>
</dbReference>
<organism evidence="12 13">
    <name type="scientific">Nitratireductor kimnyeongensis</name>
    <dbReference type="NCBI Taxonomy" id="430679"/>
    <lineage>
        <taxon>Bacteria</taxon>
        <taxon>Pseudomonadati</taxon>
        <taxon>Pseudomonadota</taxon>
        <taxon>Alphaproteobacteria</taxon>
        <taxon>Hyphomicrobiales</taxon>
        <taxon>Phyllobacteriaceae</taxon>
        <taxon>Nitratireductor</taxon>
    </lineage>
</organism>
<comment type="similarity">
    <text evidence="4">Belongs to the major facilitator superfamily. TCR/Tet family.</text>
</comment>
<comment type="function">
    <text evidence="1">Resistance to tetracycline by an active tetracycline efflux. This is an energy-dependent process that decreases the accumulation of the antibiotic in whole cells. This protein functions as a metal-tetracycline/H(+) antiporter.</text>
</comment>
<evidence type="ECO:0000259" key="11">
    <source>
        <dbReference type="PROSITE" id="PS50850"/>
    </source>
</evidence>
<keyword evidence="6" id="KW-1003">Cell membrane</keyword>
<keyword evidence="10" id="KW-0997">Cell inner membrane</keyword>
<sequence>MEKKILSRSATPPHIVTLVIATATAAVSMNVFLPSLPGMALYFQADYSIVQLAVSLYLAATAVLQLGIGPASDHFGRRPVMLTCFAIFILATIAALIAPNITVFLICRVMQAFAAAGMVLSRAIVRDTVGADEAASRIGYITMGMTLAPMLGPLIGGFLDELYGWKATFYLILGFGIISFVVVYLDLGETNRNPSASMTAQVKNYPELFRARRFWGYTATAAMASGAFFAFLGGGPYVATEILDLTPSQYGMYFILISVGYMIGNFLTARFSRRIGINPMMLAGNILASLGLVLSLVLFAAGLLHPMSLFGPSFFVGIGNGMTMPNANAGIVSVRPHLAGSASGLGGALQIGGGAALSVIAGLVLSRETGPFPLIWVMLASSTLAIVASLYVIYVARQAGNI</sequence>
<dbReference type="Proteomes" id="UP001596107">
    <property type="component" value="Unassembled WGS sequence"/>
</dbReference>
<feature type="transmembrane region" description="Helical" evidence="10">
    <location>
        <begin position="48"/>
        <end position="68"/>
    </location>
</feature>
<accession>A0ABW0TAT1</accession>
<name>A0ABW0TAT1_9HYPH</name>
<keyword evidence="9 10" id="KW-0472">Membrane</keyword>
<feature type="transmembrane region" description="Helical" evidence="10">
    <location>
        <begin position="281"/>
        <end position="304"/>
    </location>
</feature>
<proteinExistence type="inferred from homology"/>
<dbReference type="CDD" id="cd17320">
    <property type="entry name" value="MFS_MdfA_MDR_like"/>
    <property type="match status" value="1"/>
</dbReference>
<dbReference type="PROSITE" id="PS50850">
    <property type="entry name" value="MFS"/>
    <property type="match status" value="1"/>
</dbReference>
<dbReference type="Gene3D" id="1.20.1720.10">
    <property type="entry name" value="Multidrug resistance protein D"/>
    <property type="match status" value="1"/>
</dbReference>
<dbReference type="InterPro" id="IPR001958">
    <property type="entry name" value="Tet-R_TetA/multi-R_MdtG-like"/>
</dbReference>
<gene>
    <name evidence="12" type="ORF">ACFPOD_12245</name>
</gene>
<evidence type="ECO:0000256" key="8">
    <source>
        <dbReference type="ARBA" id="ARBA00022989"/>
    </source>
</evidence>
<dbReference type="InterPro" id="IPR050189">
    <property type="entry name" value="MFS_Efflux_Transporters"/>
</dbReference>
<comment type="subcellular location">
    <subcellularLocation>
        <location evidence="10">Cell inner membrane</location>
        <topology evidence="10">Multi-pass membrane protein</topology>
    </subcellularLocation>
    <subcellularLocation>
        <location evidence="2">Cell membrane</location>
        <topology evidence="2">Multi-pass membrane protein</topology>
    </subcellularLocation>
</comment>
<evidence type="ECO:0000256" key="3">
    <source>
        <dbReference type="ARBA" id="ARBA00006236"/>
    </source>
</evidence>
<feature type="transmembrane region" description="Helical" evidence="10">
    <location>
        <begin position="80"/>
        <end position="97"/>
    </location>
</feature>
<dbReference type="SUPFAM" id="SSF103473">
    <property type="entry name" value="MFS general substrate transporter"/>
    <property type="match status" value="1"/>
</dbReference>